<dbReference type="SUPFAM" id="SSF53098">
    <property type="entry name" value="Ribonuclease H-like"/>
    <property type="match status" value="1"/>
</dbReference>
<evidence type="ECO:0000256" key="11">
    <source>
        <dbReference type="ARBA" id="ARBA00023211"/>
    </source>
</evidence>
<evidence type="ECO:0000256" key="2">
    <source>
        <dbReference type="ARBA" id="ARBA00001946"/>
    </source>
</evidence>
<dbReference type="GO" id="GO:0006298">
    <property type="term" value="P:mismatch repair"/>
    <property type="evidence" value="ECO:0007669"/>
    <property type="project" value="TreeGrafter"/>
</dbReference>
<dbReference type="CDD" id="cd07182">
    <property type="entry name" value="RNase_HII_bacteria_HII_like"/>
    <property type="match status" value="1"/>
</dbReference>
<dbReference type="GO" id="GO:0003723">
    <property type="term" value="F:RNA binding"/>
    <property type="evidence" value="ECO:0007669"/>
    <property type="project" value="UniProtKB-UniRule"/>
</dbReference>
<dbReference type="GO" id="GO:0005737">
    <property type="term" value="C:cytoplasm"/>
    <property type="evidence" value="ECO:0007669"/>
    <property type="project" value="UniProtKB-SubCell"/>
</dbReference>
<reference evidence="15 16" key="1">
    <citation type="journal article" date="2016" name="Nat. Commun.">
        <title>Thousands of microbial genomes shed light on interconnected biogeochemical processes in an aquifer system.</title>
        <authorList>
            <person name="Anantharaman K."/>
            <person name="Brown C.T."/>
            <person name="Hug L.A."/>
            <person name="Sharon I."/>
            <person name="Castelle C.J."/>
            <person name="Probst A.J."/>
            <person name="Thomas B.C."/>
            <person name="Singh A."/>
            <person name="Wilkins M.J."/>
            <person name="Karaoz U."/>
            <person name="Brodie E.L."/>
            <person name="Williams K.H."/>
            <person name="Hubbard S.S."/>
            <person name="Banfield J.F."/>
        </authorList>
    </citation>
    <scope>NUCLEOTIDE SEQUENCE [LARGE SCALE GENOMIC DNA]</scope>
</reference>
<feature type="binding site" evidence="12">
    <location>
        <position position="11"/>
    </location>
    <ligand>
        <name>a divalent metal cation</name>
        <dbReference type="ChEBI" id="CHEBI:60240"/>
    </ligand>
</feature>
<comment type="subcellular location">
    <subcellularLocation>
        <location evidence="4">Cytoplasm</location>
    </subcellularLocation>
</comment>
<dbReference type="GO" id="GO:0043137">
    <property type="term" value="P:DNA replication, removal of RNA primer"/>
    <property type="evidence" value="ECO:0007669"/>
    <property type="project" value="TreeGrafter"/>
</dbReference>
<dbReference type="InterPro" id="IPR012337">
    <property type="entry name" value="RNaseH-like_sf"/>
</dbReference>
<comment type="cofactor">
    <cofactor evidence="12">
        <name>Mn(2+)</name>
        <dbReference type="ChEBI" id="CHEBI:29035"/>
    </cofactor>
    <cofactor evidence="12">
        <name>Mg(2+)</name>
        <dbReference type="ChEBI" id="CHEBI:18420"/>
    </cofactor>
    <text evidence="12">Manganese or magnesium. Binds 1 divalent metal ion per monomer in the absence of substrate. May bind a second metal ion after substrate binding.</text>
</comment>
<name>A0A1F5EJ36_9BACT</name>
<dbReference type="Gene3D" id="3.30.420.10">
    <property type="entry name" value="Ribonuclease H-like superfamily/Ribonuclease H"/>
    <property type="match status" value="1"/>
</dbReference>
<dbReference type="InterPro" id="IPR022898">
    <property type="entry name" value="RNase_HII"/>
</dbReference>
<gene>
    <name evidence="15" type="ORF">A2442_02840</name>
</gene>
<keyword evidence="10 12" id="KW-0378">Hydrolase</keyword>
<feature type="domain" description="RNase H type-2" evidence="14">
    <location>
        <begin position="5"/>
        <end position="219"/>
    </location>
</feature>
<sequence>MQNIKYMIGIDEVGRGPVAGPVAVGAVLILKENEKEVAKIFSAGGGSAPGGKGIKDSKKLTSKKRNEWFEKMKEAKQEKLIDYKVIFVDSEKIDKFGIVPSIQSCINQALKSLNSQGSGPWEFGEECLVLLDGGLKAPEEFINQETIIKGDEKEMLISMASVMAKVTRDSVMCKLAKDYPEYGLEKHKGYGTKFHMDAIKKKGMCEIHRRSYLKNLAKF</sequence>
<evidence type="ECO:0000256" key="4">
    <source>
        <dbReference type="ARBA" id="ARBA00004496"/>
    </source>
</evidence>
<dbReference type="InterPro" id="IPR024567">
    <property type="entry name" value="RNase_HII/HIII_dom"/>
</dbReference>
<keyword evidence="9 12" id="KW-0255">Endonuclease</keyword>
<evidence type="ECO:0000313" key="16">
    <source>
        <dbReference type="Proteomes" id="UP000179003"/>
    </source>
</evidence>
<feature type="binding site" evidence="12">
    <location>
        <position position="132"/>
    </location>
    <ligand>
        <name>a divalent metal cation</name>
        <dbReference type="ChEBI" id="CHEBI:60240"/>
    </ligand>
</feature>
<dbReference type="EMBL" id="MFAE01000005">
    <property type="protein sequence ID" value="OGD67418.1"/>
    <property type="molecule type" value="Genomic_DNA"/>
</dbReference>
<evidence type="ECO:0000256" key="5">
    <source>
        <dbReference type="ARBA" id="ARBA00007383"/>
    </source>
</evidence>
<evidence type="ECO:0000313" key="15">
    <source>
        <dbReference type="EMBL" id="OGD67418.1"/>
    </source>
</evidence>
<dbReference type="NCBIfam" id="NF000595">
    <property type="entry name" value="PRK00015.1-3"/>
    <property type="match status" value="1"/>
</dbReference>
<comment type="function">
    <text evidence="3 13">Endonuclease that specifically degrades the RNA of RNA-DNA hybrids.</text>
</comment>
<evidence type="ECO:0000256" key="3">
    <source>
        <dbReference type="ARBA" id="ARBA00004065"/>
    </source>
</evidence>
<dbReference type="PANTHER" id="PTHR10954:SF18">
    <property type="entry name" value="RIBONUCLEASE HII"/>
    <property type="match status" value="1"/>
</dbReference>
<comment type="similarity">
    <text evidence="5 13">Belongs to the RNase HII family.</text>
</comment>
<evidence type="ECO:0000256" key="1">
    <source>
        <dbReference type="ARBA" id="ARBA00000077"/>
    </source>
</evidence>
<dbReference type="GO" id="GO:0046872">
    <property type="term" value="F:metal ion binding"/>
    <property type="evidence" value="ECO:0007669"/>
    <property type="project" value="UniProtKB-KW"/>
</dbReference>
<keyword evidence="6" id="KW-0963">Cytoplasm</keyword>
<dbReference type="Pfam" id="PF01351">
    <property type="entry name" value="RNase_HII"/>
    <property type="match status" value="1"/>
</dbReference>
<keyword evidence="8 12" id="KW-0479">Metal-binding</keyword>
<dbReference type="AlphaFoldDB" id="A0A1F5EJ36"/>
<dbReference type="GO" id="GO:0004523">
    <property type="term" value="F:RNA-DNA hybrid ribonuclease activity"/>
    <property type="evidence" value="ECO:0007669"/>
    <property type="project" value="UniProtKB-UniRule"/>
</dbReference>
<comment type="cofactor">
    <cofactor evidence="2">
        <name>Mg(2+)</name>
        <dbReference type="ChEBI" id="CHEBI:18420"/>
    </cofactor>
</comment>
<keyword evidence="11" id="KW-0464">Manganese</keyword>
<evidence type="ECO:0000256" key="13">
    <source>
        <dbReference type="RuleBase" id="RU003515"/>
    </source>
</evidence>
<evidence type="ECO:0000256" key="9">
    <source>
        <dbReference type="ARBA" id="ARBA00022759"/>
    </source>
</evidence>
<evidence type="ECO:0000256" key="10">
    <source>
        <dbReference type="ARBA" id="ARBA00022801"/>
    </source>
</evidence>
<comment type="catalytic activity">
    <reaction evidence="1 12 13">
        <text>Endonucleolytic cleavage to 5'-phosphomonoester.</text>
        <dbReference type="EC" id="3.1.26.4"/>
    </reaction>
</comment>
<keyword evidence="7 12" id="KW-0540">Nuclease</keyword>
<dbReference type="EC" id="3.1.26.4" evidence="13"/>
<comment type="caution">
    <text evidence="15">The sequence shown here is derived from an EMBL/GenBank/DDBJ whole genome shotgun (WGS) entry which is preliminary data.</text>
</comment>
<dbReference type="STRING" id="1797582.A2442_02840"/>
<evidence type="ECO:0000256" key="7">
    <source>
        <dbReference type="ARBA" id="ARBA00022722"/>
    </source>
</evidence>
<dbReference type="PROSITE" id="PS51975">
    <property type="entry name" value="RNASE_H_2"/>
    <property type="match status" value="1"/>
</dbReference>
<evidence type="ECO:0000256" key="12">
    <source>
        <dbReference type="PROSITE-ProRule" id="PRU01319"/>
    </source>
</evidence>
<evidence type="ECO:0000256" key="6">
    <source>
        <dbReference type="ARBA" id="ARBA00022490"/>
    </source>
</evidence>
<dbReference type="GO" id="GO:0032299">
    <property type="term" value="C:ribonuclease H2 complex"/>
    <property type="evidence" value="ECO:0007669"/>
    <property type="project" value="TreeGrafter"/>
</dbReference>
<evidence type="ECO:0000256" key="8">
    <source>
        <dbReference type="ARBA" id="ARBA00022723"/>
    </source>
</evidence>
<dbReference type="Proteomes" id="UP000179003">
    <property type="component" value="Unassembled WGS sequence"/>
</dbReference>
<accession>A0A1F5EJ36</accession>
<feature type="binding site" evidence="12">
    <location>
        <position position="12"/>
    </location>
    <ligand>
        <name>a divalent metal cation</name>
        <dbReference type="ChEBI" id="CHEBI:60240"/>
    </ligand>
</feature>
<evidence type="ECO:0000259" key="14">
    <source>
        <dbReference type="PROSITE" id="PS51975"/>
    </source>
</evidence>
<dbReference type="InterPro" id="IPR001352">
    <property type="entry name" value="RNase_HII/HIII"/>
</dbReference>
<dbReference type="InterPro" id="IPR036397">
    <property type="entry name" value="RNaseH_sf"/>
</dbReference>
<protein>
    <recommendedName>
        <fullName evidence="13">Ribonuclease</fullName>
        <ecNumber evidence="13">3.1.26.4</ecNumber>
    </recommendedName>
</protein>
<proteinExistence type="inferred from homology"/>
<organism evidence="15 16">
    <name type="scientific">Candidatus Campbellbacteria bacterium RIFOXYC2_FULL_35_25</name>
    <dbReference type="NCBI Taxonomy" id="1797582"/>
    <lineage>
        <taxon>Bacteria</taxon>
        <taxon>Candidatus Campbelliibacteriota</taxon>
    </lineage>
</organism>
<dbReference type="PANTHER" id="PTHR10954">
    <property type="entry name" value="RIBONUCLEASE H2 SUBUNIT A"/>
    <property type="match status" value="1"/>
</dbReference>